<organism evidence="2 3">
    <name type="scientific">uncultured phage cr54_1</name>
    <dbReference type="NCBI Taxonomy" id="2986398"/>
    <lineage>
        <taxon>Viruses</taxon>
        <taxon>Duplodnaviria</taxon>
        <taxon>Heunggongvirae</taxon>
        <taxon>Uroviricota</taxon>
        <taxon>Caudoviricetes</taxon>
        <taxon>Crassvirales</taxon>
        <taxon>Intestiviridae</taxon>
        <taxon>Churivirinae</taxon>
        <taxon>Jahgtovirus</taxon>
        <taxon>Jahgtovirus intestinalis</taxon>
    </lineage>
</organism>
<name>A0AAE7S0L9_9CAUD</name>
<evidence type="ECO:0000313" key="3">
    <source>
        <dbReference type="Proteomes" id="UP000827440"/>
    </source>
</evidence>
<gene>
    <name evidence="2" type="primary">gp_20492</name>
</gene>
<proteinExistence type="predicted"/>
<evidence type="ECO:0000313" key="2">
    <source>
        <dbReference type="EMBL" id="QWM89947.1"/>
    </source>
</evidence>
<feature type="region of interest" description="Disordered" evidence="1">
    <location>
        <begin position="1"/>
        <end position="75"/>
    </location>
</feature>
<dbReference type="GeneID" id="75691098"/>
<dbReference type="Proteomes" id="UP000827440">
    <property type="component" value="Segment"/>
</dbReference>
<protein>
    <submittedName>
        <fullName evidence="2">Uncharacterized protein</fullName>
    </submittedName>
</protein>
<dbReference type="KEGG" id="vg:75691098"/>
<feature type="compositionally biased region" description="Polar residues" evidence="1">
    <location>
        <begin position="14"/>
        <end position="35"/>
    </location>
</feature>
<keyword evidence="3" id="KW-1185">Reference proteome</keyword>
<sequence>MGVINEELDLSIDSIDNGTADTTVDNGSDTTTITNPPAPEDKGSNEGNNQQSSSTGEDTTTQTDNNTANNNQDVTVAEGDQVTIDDIPCTIDAQGNAVDANGTIIKTSEELQALIAANTTEEPSVLSVLQERFGADFKDENGNQIVFEDSVEGINSYIDTVLQARMQEREEAAVNNLFKQYPVLEQAYSHLKLNGSIEGFNEIPDRSDVVIDKDNEEQQIAVIKEEWALEGKKGNVNSYIDYLKASGILYDTAVESNKTVAEIYNDRRAEQTAKREAAEAEERAAIDAYWKSVDETIAKGEILGYKIPETIQRTFDGKTTVATRADFQKYLTKVVDDEGNTAYMLDEAKVDNNSRMQDDLLRAYLRFTGGNYSSLVNMAVNKEKVIKLRTQAQQAATRKTLVLNSGNKSNKHVDNNDLVLS</sequence>
<feature type="compositionally biased region" description="Low complexity" evidence="1">
    <location>
        <begin position="45"/>
        <end position="75"/>
    </location>
</feature>
<accession>A0AAE7S0L9</accession>
<dbReference type="EMBL" id="MZ130484">
    <property type="protein sequence ID" value="QWM89947.1"/>
    <property type="molecule type" value="Genomic_DNA"/>
</dbReference>
<reference evidence="2 3" key="1">
    <citation type="submission" date="2021-04" db="EMBL/GenBank/DDBJ databases">
        <authorList>
            <person name="Shkoporov A.N."/>
            <person name="Stockdale S.R."/>
            <person name="Guerin E."/>
            <person name="Ross R.P."/>
            <person name="Hill C."/>
        </authorList>
    </citation>
    <scope>NUCLEOTIDE SEQUENCE [LARGE SCALE GENOMIC DNA]</scope>
    <source>
        <strain evidence="3">cr54_1</strain>
    </source>
</reference>
<dbReference type="RefSeq" id="YP_010359519.1">
    <property type="nucleotide sequence ID" value="NC_062774.1"/>
</dbReference>
<evidence type="ECO:0000256" key="1">
    <source>
        <dbReference type="SAM" id="MobiDB-lite"/>
    </source>
</evidence>
<feature type="compositionally biased region" description="Acidic residues" evidence="1">
    <location>
        <begin position="1"/>
        <end position="10"/>
    </location>
</feature>